<gene>
    <name evidence="1" type="ORF">DGYR_LOCUS8505</name>
</gene>
<comment type="caution">
    <text evidence="1">The sequence shown here is derived from an EMBL/GenBank/DDBJ whole genome shotgun (WGS) entry which is preliminary data.</text>
</comment>
<proteinExistence type="predicted"/>
<evidence type="ECO:0000313" key="1">
    <source>
        <dbReference type="EMBL" id="CAD5120399.1"/>
    </source>
</evidence>
<protein>
    <submittedName>
        <fullName evidence="1">Uncharacterized protein</fullName>
    </submittedName>
</protein>
<evidence type="ECO:0000313" key="2">
    <source>
        <dbReference type="Proteomes" id="UP000549394"/>
    </source>
</evidence>
<dbReference type="EMBL" id="CAJFCJ010000012">
    <property type="protein sequence ID" value="CAD5120399.1"/>
    <property type="molecule type" value="Genomic_DNA"/>
</dbReference>
<name>A0A7I8VX78_9ANNE</name>
<sequence>MGGLCRVKGCWVVFDPKKLPPKVLLTAGEKGLTVATEFEVGGLDPNRFDPFWGRNPVLPKGAVLLKEG</sequence>
<dbReference type="AlphaFoldDB" id="A0A7I8VX78"/>
<keyword evidence="2" id="KW-1185">Reference proteome</keyword>
<dbReference type="Proteomes" id="UP000549394">
    <property type="component" value="Unassembled WGS sequence"/>
</dbReference>
<accession>A0A7I8VX78</accession>
<organism evidence="1 2">
    <name type="scientific">Dimorphilus gyrociliatus</name>
    <dbReference type="NCBI Taxonomy" id="2664684"/>
    <lineage>
        <taxon>Eukaryota</taxon>
        <taxon>Metazoa</taxon>
        <taxon>Spiralia</taxon>
        <taxon>Lophotrochozoa</taxon>
        <taxon>Annelida</taxon>
        <taxon>Polychaeta</taxon>
        <taxon>Polychaeta incertae sedis</taxon>
        <taxon>Dinophilidae</taxon>
        <taxon>Dimorphilus</taxon>
    </lineage>
</organism>
<reference evidence="1 2" key="1">
    <citation type="submission" date="2020-08" db="EMBL/GenBank/DDBJ databases">
        <authorList>
            <person name="Hejnol A."/>
        </authorList>
    </citation>
    <scope>NUCLEOTIDE SEQUENCE [LARGE SCALE GENOMIC DNA]</scope>
</reference>